<sequence>AARAGSLLRLLPRRAPTPALRSRTIPLRGGAGGPDPNAPKWEQEVRKVLWHDHHVVFAVVGMWVGVYYGVKWSLKKDEE</sequence>
<accession>E8Z6F0</accession>
<protein>
    <submittedName>
        <fullName evidence="1">Uncharacterized protein</fullName>
    </submittedName>
</protein>
<feature type="non-terminal residue" evidence="1">
    <location>
        <position position="1"/>
    </location>
</feature>
<proteinExistence type="evidence at transcript level"/>
<evidence type="ECO:0000313" key="1">
    <source>
        <dbReference type="EMBL" id="ACU45030.1"/>
    </source>
</evidence>
<name>E8Z6F0_PFIPI</name>
<organism evidence="1">
    <name type="scientific">Pfiesteria piscicida</name>
    <name type="common">Phantom dinoflagellate</name>
    <dbReference type="NCBI Taxonomy" id="71001"/>
    <lineage>
        <taxon>Eukaryota</taxon>
        <taxon>Sar</taxon>
        <taxon>Alveolata</taxon>
        <taxon>Dinophyceae</taxon>
        <taxon>Peridiniales</taxon>
        <taxon>Pfiesteriaceae</taxon>
        <taxon>Pfiesteria</taxon>
    </lineage>
</organism>
<reference evidence="1" key="1">
    <citation type="submission" date="2008-12" db="EMBL/GenBank/DDBJ databases">
        <authorList>
            <person name="Zhang H."/>
            <person name="Lin S."/>
        </authorList>
    </citation>
    <scope>NUCLEOTIDE SEQUENCE</scope>
    <source>
        <strain evidence="1">CCMP1831</strain>
    </source>
</reference>
<dbReference type="EMBL" id="FJ599978">
    <property type="protein sequence ID" value="ACU45030.1"/>
    <property type="molecule type" value="mRNA"/>
</dbReference>
<reference evidence="1" key="2">
    <citation type="book" date="2010" name="PROCEEDINGS OF 13TH INTERNATIONAL CONFERENCE ON HARMFUL ALGAE" publisher="International Society For The Study of Harmful Algae" city="Hong Kong, China">
        <title>Dinoflagellate meta-transcriptomics enabled by spliced leader.</title>
        <editorList>
            <person name="Unknown A."/>
        </editorList>
        <authorList>
            <person name="Lin S."/>
            <person name="Zhang H."/>
        </authorList>
    </citation>
    <scope>NUCLEOTIDE SEQUENCE</scope>
    <source>
        <strain evidence="1">CCMP1831</strain>
    </source>
</reference>
<dbReference type="AlphaFoldDB" id="E8Z6F0"/>